<protein>
    <recommendedName>
        <fullName evidence="4">Legume lectin domain-containing protein</fullName>
    </recommendedName>
</protein>
<evidence type="ECO:0000256" key="1">
    <source>
        <dbReference type="ARBA" id="ARBA00007606"/>
    </source>
</evidence>
<evidence type="ECO:0000256" key="3">
    <source>
        <dbReference type="SAM" id="Phobius"/>
    </source>
</evidence>
<evidence type="ECO:0000313" key="6">
    <source>
        <dbReference type="Proteomes" id="UP000594261"/>
    </source>
</evidence>
<reference evidence="5" key="2">
    <citation type="submission" date="2021-01" db="UniProtKB">
        <authorList>
            <consortium name="EnsemblPlants"/>
        </authorList>
    </citation>
    <scope>IDENTIFICATION</scope>
</reference>
<evidence type="ECO:0000256" key="2">
    <source>
        <dbReference type="ARBA" id="ARBA00022734"/>
    </source>
</evidence>
<keyword evidence="2" id="KW-0430">Lectin</keyword>
<accession>A0A7N2LTC7</accession>
<reference evidence="5 6" key="1">
    <citation type="journal article" date="2016" name="G3 (Bethesda)">
        <title>First Draft Assembly and Annotation of the Genome of a California Endemic Oak Quercus lobata Nee (Fagaceae).</title>
        <authorList>
            <person name="Sork V.L."/>
            <person name="Fitz-Gibbon S.T."/>
            <person name="Puiu D."/>
            <person name="Crepeau M."/>
            <person name="Gugger P.F."/>
            <person name="Sherman R."/>
            <person name="Stevens K."/>
            <person name="Langley C.H."/>
            <person name="Pellegrini M."/>
            <person name="Salzberg S.L."/>
        </authorList>
    </citation>
    <scope>NUCLEOTIDE SEQUENCE [LARGE SCALE GENOMIC DNA]</scope>
    <source>
        <strain evidence="5 6">cv. SW786</strain>
    </source>
</reference>
<dbReference type="InterPro" id="IPR013320">
    <property type="entry name" value="ConA-like_dom_sf"/>
</dbReference>
<feature type="transmembrane region" description="Helical" evidence="3">
    <location>
        <begin position="247"/>
        <end position="273"/>
    </location>
</feature>
<dbReference type="SUPFAM" id="SSF56112">
    <property type="entry name" value="Protein kinase-like (PK-like)"/>
    <property type="match status" value="1"/>
</dbReference>
<dbReference type="OMA" id="RNDAWIT"/>
<dbReference type="Pfam" id="PF00139">
    <property type="entry name" value="Lectin_legB"/>
    <property type="match status" value="1"/>
</dbReference>
<comment type="similarity">
    <text evidence="1">Belongs to the leguminous lectin family.</text>
</comment>
<evidence type="ECO:0000313" key="5">
    <source>
        <dbReference type="EnsemblPlants" id="QL05p081318:mrna"/>
    </source>
</evidence>
<dbReference type="PANTHER" id="PTHR32401">
    <property type="entry name" value="CONCANAVALIN A-LIKE LECTIN FAMILY PROTEIN"/>
    <property type="match status" value="1"/>
</dbReference>
<keyword evidence="3" id="KW-0812">Transmembrane</keyword>
<dbReference type="CDD" id="cd06899">
    <property type="entry name" value="lectin_legume_LecRK_Arcelin_ConA"/>
    <property type="match status" value="1"/>
</dbReference>
<name>A0A7N2LTC7_QUELO</name>
<organism evidence="5 6">
    <name type="scientific">Quercus lobata</name>
    <name type="common">Valley oak</name>
    <dbReference type="NCBI Taxonomy" id="97700"/>
    <lineage>
        <taxon>Eukaryota</taxon>
        <taxon>Viridiplantae</taxon>
        <taxon>Streptophyta</taxon>
        <taxon>Embryophyta</taxon>
        <taxon>Tracheophyta</taxon>
        <taxon>Spermatophyta</taxon>
        <taxon>Magnoliopsida</taxon>
        <taxon>eudicotyledons</taxon>
        <taxon>Gunneridae</taxon>
        <taxon>Pentapetalae</taxon>
        <taxon>rosids</taxon>
        <taxon>fabids</taxon>
        <taxon>Fagales</taxon>
        <taxon>Fagaceae</taxon>
        <taxon>Quercus</taxon>
    </lineage>
</organism>
<keyword evidence="6" id="KW-1185">Reference proteome</keyword>
<sequence>MPYASFRCNQVIQLTGNQLTLEYVGQATYFKLMQLWDKYSGNLTDFTTHFSFAIDSQNRSVYGDGLAFFLAPVSSKIPKTKGGSTIGLTHDDQALDSKDNPFVAVEFDIYRNVYLDPPGEHVGIDLNSLKSVANISWYIYIAIKEGKRNEAWISYNSCSHNLSVFFTGFRYNVPIRQFLSTNVDLSHFLPELVTFGLSASTGNSSAIHTIYSWDFSSSLEIDDNITITKDPVSSPNIPAPNQRKNNALGLAVGLGSGGFVLVGGLALVLFALWKRSRRNEEEDYVLDDCIDEEFKRGRRPRKFSYNELVHATNDFDEKEKLGQGGFGAVYRGLLRDSNTL</sequence>
<feature type="domain" description="Legume lectin" evidence="4">
    <location>
        <begin position="4"/>
        <end position="230"/>
    </location>
</feature>
<dbReference type="Proteomes" id="UP000594261">
    <property type="component" value="Chromosome 5"/>
</dbReference>
<dbReference type="InterPro" id="IPR050258">
    <property type="entry name" value="Leguminous_Lectin"/>
</dbReference>
<dbReference type="EnsemblPlants" id="QL05p081318:mrna">
    <property type="protein sequence ID" value="QL05p081318:mrna"/>
    <property type="gene ID" value="QL05p081318"/>
</dbReference>
<dbReference type="EMBL" id="LRBV02000005">
    <property type="status" value="NOT_ANNOTATED_CDS"/>
    <property type="molecule type" value="Genomic_DNA"/>
</dbReference>
<dbReference type="SUPFAM" id="SSF49899">
    <property type="entry name" value="Concanavalin A-like lectins/glucanases"/>
    <property type="match status" value="1"/>
</dbReference>
<dbReference type="InterPro" id="IPR011009">
    <property type="entry name" value="Kinase-like_dom_sf"/>
</dbReference>
<keyword evidence="3" id="KW-1133">Transmembrane helix</keyword>
<dbReference type="InterPro" id="IPR001220">
    <property type="entry name" value="Legume_lectin_dom"/>
</dbReference>
<dbReference type="PANTHER" id="PTHR32401:SF49">
    <property type="entry name" value="OS10G0129200 PROTEIN"/>
    <property type="match status" value="1"/>
</dbReference>
<evidence type="ECO:0000259" key="4">
    <source>
        <dbReference type="Pfam" id="PF00139"/>
    </source>
</evidence>
<keyword evidence="3" id="KW-0472">Membrane</keyword>
<dbReference type="InParanoid" id="A0A7N2LTC7"/>
<dbReference type="GO" id="GO:0030246">
    <property type="term" value="F:carbohydrate binding"/>
    <property type="evidence" value="ECO:0007669"/>
    <property type="project" value="UniProtKB-KW"/>
</dbReference>
<proteinExistence type="inferred from homology"/>
<dbReference type="Gene3D" id="2.60.120.200">
    <property type="match status" value="1"/>
</dbReference>
<dbReference type="AlphaFoldDB" id="A0A7N2LTC7"/>
<dbReference type="Gene3D" id="3.30.200.20">
    <property type="entry name" value="Phosphorylase Kinase, domain 1"/>
    <property type="match status" value="1"/>
</dbReference>
<dbReference type="Gramene" id="QL05p081318:mrna">
    <property type="protein sequence ID" value="QL05p081318:mrna"/>
    <property type="gene ID" value="QL05p081318"/>
</dbReference>